<dbReference type="AlphaFoldDB" id="A0A6C0ECE2"/>
<reference evidence="1" key="1">
    <citation type="journal article" date="2020" name="Nature">
        <title>Giant virus diversity and host interactions through global metagenomics.</title>
        <authorList>
            <person name="Schulz F."/>
            <person name="Roux S."/>
            <person name="Paez-Espino D."/>
            <person name="Jungbluth S."/>
            <person name="Walsh D.A."/>
            <person name="Denef V.J."/>
            <person name="McMahon K.D."/>
            <person name="Konstantinidis K.T."/>
            <person name="Eloe-Fadrosh E.A."/>
            <person name="Kyrpides N.C."/>
            <person name="Woyke T."/>
        </authorList>
    </citation>
    <scope>NUCLEOTIDE SEQUENCE</scope>
    <source>
        <strain evidence="1">GVMAG-M-3300023179-27</strain>
    </source>
</reference>
<dbReference type="EMBL" id="MN739776">
    <property type="protein sequence ID" value="QHT25939.1"/>
    <property type="molecule type" value="Genomic_DNA"/>
</dbReference>
<protein>
    <submittedName>
        <fullName evidence="1">Uncharacterized protein</fullName>
    </submittedName>
</protein>
<sequence length="103" mass="12445">MSGKLKESLQKIKVEKDKQEFYKKTKSKINNKELTKEELDILRKYNIEEWRTYINEIYEKKYGDKINFCSSSQECIECIYKGLFNEKGTITDEEVKKIVEQFR</sequence>
<organism evidence="1">
    <name type="scientific">viral metagenome</name>
    <dbReference type="NCBI Taxonomy" id="1070528"/>
    <lineage>
        <taxon>unclassified sequences</taxon>
        <taxon>metagenomes</taxon>
        <taxon>organismal metagenomes</taxon>
    </lineage>
</organism>
<proteinExistence type="predicted"/>
<accession>A0A6C0ECE2</accession>
<evidence type="ECO:0000313" key="1">
    <source>
        <dbReference type="EMBL" id="QHT25939.1"/>
    </source>
</evidence>
<name>A0A6C0ECE2_9ZZZZ</name>